<proteinExistence type="predicted"/>
<dbReference type="EMBL" id="KE561212">
    <property type="protein sequence ID" value="EPZ31506.1"/>
    <property type="molecule type" value="Genomic_DNA"/>
</dbReference>
<dbReference type="Gene3D" id="1.10.10.10">
    <property type="entry name" value="Winged helix-like DNA-binding domain superfamily/Winged helix DNA-binding domain"/>
    <property type="match status" value="1"/>
</dbReference>
<dbReference type="PANTHER" id="PTHR20973">
    <property type="entry name" value="NON-SMC ELEMENT 1-RELATED"/>
    <property type="match status" value="1"/>
</dbReference>
<dbReference type="Proteomes" id="UP000030755">
    <property type="component" value="Unassembled WGS sequence"/>
</dbReference>
<dbReference type="InterPro" id="IPR036388">
    <property type="entry name" value="WH-like_DNA-bd_sf"/>
</dbReference>
<keyword evidence="2" id="KW-1185">Reference proteome</keyword>
<dbReference type="PANTHER" id="PTHR20973:SF0">
    <property type="entry name" value="NON-STRUCTURAL MAINTENANCE OF CHROMOSOMES ELEMENT 1 HOMOLOG"/>
    <property type="match status" value="1"/>
</dbReference>
<dbReference type="GO" id="GO:0000724">
    <property type="term" value="P:double-strand break repair via homologous recombination"/>
    <property type="evidence" value="ECO:0007669"/>
    <property type="project" value="TreeGrafter"/>
</dbReference>
<dbReference type="GO" id="GO:0030915">
    <property type="term" value="C:Smc5-Smc6 complex"/>
    <property type="evidence" value="ECO:0007669"/>
    <property type="project" value="InterPro"/>
</dbReference>
<dbReference type="InterPro" id="IPR011513">
    <property type="entry name" value="Nse1"/>
</dbReference>
<accession>A0A075AS17</accession>
<dbReference type="AlphaFoldDB" id="A0A075AS17"/>
<organism evidence="1 2">
    <name type="scientific">Rozella allomycis (strain CSF55)</name>
    <dbReference type="NCBI Taxonomy" id="988480"/>
    <lineage>
        <taxon>Eukaryota</taxon>
        <taxon>Fungi</taxon>
        <taxon>Fungi incertae sedis</taxon>
        <taxon>Cryptomycota</taxon>
        <taxon>Cryptomycota incertae sedis</taxon>
        <taxon>Rozella</taxon>
    </lineage>
</organism>
<evidence type="ECO:0000313" key="1">
    <source>
        <dbReference type="EMBL" id="EPZ31506.1"/>
    </source>
</evidence>
<sequence>MTEAQKRVMLQVLLQNRSFPDYIISKYNMKVPEINALLSPFHFKVVKFLKFYYLINTHTDDNLKALSYEYNVSDIFALKEIISALQSEQSLCLPEDDIVSYFKSNNITKTAAESRVLVMVNDGWLERLIDEDGAVFYSFGPRTLLELREILEESISSCAGCKHLRFLALALKQCINIAMKKSSDLPEVKKYNVLLVKANSSFIAMSWQVSTE</sequence>
<dbReference type="GO" id="GO:0004842">
    <property type="term" value="F:ubiquitin-protein transferase activity"/>
    <property type="evidence" value="ECO:0007669"/>
    <property type="project" value="TreeGrafter"/>
</dbReference>
<reference evidence="1 2" key="1">
    <citation type="journal article" date="2013" name="Curr. Biol.">
        <title>Shared signatures of parasitism and phylogenomics unite Cryptomycota and microsporidia.</title>
        <authorList>
            <person name="James T.Y."/>
            <person name="Pelin A."/>
            <person name="Bonen L."/>
            <person name="Ahrendt S."/>
            <person name="Sain D."/>
            <person name="Corradi N."/>
            <person name="Stajich J.E."/>
        </authorList>
    </citation>
    <scope>NUCLEOTIDE SEQUENCE [LARGE SCALE GENOMIC DNA]</scope>
    <source>
        <strain evidence="1 2">CSF55</strain>
    </source>
</reference>
<evidence type="ECO:0000313" key="2">
    <source>
        <dbReference type="Proteomes" id="UP000030755"/>
    </source>
</evidence>
<dbReference type="GO" id="GO:0005634">
    <property type="term" value="C:nucleus"/>
    <property type="evidence" value="ECO:0007669"/>
    <property type="project" value="TreeGrafter"/>
</dbReference>
<gene>
    <name evidence="1" type="ORF">O9G_004538</name>
</gene>
<protein>
    <submittedName>
        <fullName evidence="1">Uncharacterized protein</fullName>
    </submittedName>
</protein>
<name>A0A075AS17_ROZAC</name>
<dbReference type="HOGENOM" id="CLU_1300305_0_0_1"/>